<dbReference type="GO" id="GO:0051315">
    <property type="term" value="P:attachment of mitotic spindle microtubules to kinetochore"/>
    <property type="evidence" value="ECO:0007669"/>
    <property type="project" value="TreeGrafter"/>
</dbReference>
<dbReference type="GO" id="GO:0034506">
    <property type="term" value="C:chromosome, centromeric core domain"/>
    <property type="evidence" value="ECO:0007669"/>
    <property type="project" value="TreeGrafter"/>
</dbReference>
<feature type="compositionally biased region" description="Basic residues" evidence="1">
    <location>
        <begin position="263"/>
        <end position="272"/>
    </location>
</feature>
<dbReference type="OMA" id="SDNLYDC"/>
<dbReference type="GO" id="GO:0005730">
    <property type="term" value="C:nucleolus"/>
    <property type="evidence" value="ECO:0007669"/>
    <property type="project" value="TreeGrafter"/>
</dbReference>
<dbReference type="AlphaFoldDB" id="A0A0L0HG27"/>
<dbReference type="RefSeq" id="XP_016607909.1">
    <property type="nucleotide sequence ID" value="XM_016753466.1"/>
</dbReference>
<dbReference type="EMBL" id="KQ257457">
    <property type="protein sequence ID" value="KNC99869.1"/>
    <property type="molecule type" value="Genomic_DNA"/>
</dbReference>
<feature type="domain" description="Monopolin complex subunit Csm1/Pcs1 C-terminal" evidence="2">
    <location>
        <begin position="566"/>
        <end position="662"/>
    </location>
</feature>
<evidence type="ECO:0000256" key="1">
    <source>
        <dbReference type="SAM" id="MobiDB-lite"/>
    </source>
</evidence>
<dbReference type="GO" id="GO:0072686">
    <property type="term" value="C:mitotic spindle"/>
    <property type="evidence" value="ECO:0007669"/>
    <property type="project" value="TreeGrafter"/>
</dbReference>
<evidence type="ECO:0000259" key="2">
    <source>
        <dbReference type="Pfam" id="PF12539"/>
    </source>
</evidence>
<feature type="compositionally biased region" description="Basic and acidic residues" evidence="1">
    <location>
        <begin position="290"/>
        <end position="302"/>
    </location>
</feature>
<proteinExistence type="predicted"/>
<dbReference type="GO" id="GO:0045144">
    <property type="term" value="P:meiotic sister chromatid segregation"/>
    <property type="evidence" value="ECO:0007669"/>
    <property type="project" value="TreeGrafter"/>
</dbReference>
<dbReference type="STRING" id="645134.A0A0L0HG27"/>
<dbReference type="InParanoid" id="A0A0L0HG27"/>
<feature type="compositionally biased region" description="Basic and acidic residues" evidence="1">
    <location>
        <begin position="311"/>
        <end position="339"/>
    </location>
</feature>
<accession>A0A0L0HG27</accession>
<dbReference type="GO" id="GO:1990644">
    <property type="term" value="F:microtubule site clamp"/>
    <property type="evidence" value="ECO:0007669"/>
    <property type="project" value="TreeGrafter"/>
</dbReference>
<dbReference type="GO" id="GO:0033551">
    <property type="term" value="C:monopolin complex"/>
    <property type="evidence" value="ECO:0007669"/>
    <property type="project" value="InterPro"/>
</dbReference>
<keyword evidence="4" id="KW-1185">Reference proteome</keyword>
<protein>
    <recommendedName>
        <fullName evidence="2">Monopolin complex subunit Csm1/Pcs1 C-terminal domain-containing protein</fullName>
    </recommendedName>
</protein>
<dbReference type="Gene3D" id="3.90.1150.80">
    <property type="match status" value="1"/>
</dbReference>
<feature type="compositionally biased region" description="Basic and acidic residues" evidence="1">
    <location>
        <begin position="488"/>
        <end position="497"/>
    </location>
</feature>
<dbReference type="OrthoDB" id="2431049at2759"/>
<dbReference type="Proteomes" id="UP000053201">
    <property type="component" value="Unassembled WGS sequence"/>
</dbReference>
<feature type="compositionally biased region" description="Polar residues" evidence="1">
    <location>
        <begin position="279"/>
        <end position="289"/>
    </location>
</feature>
<dbReference type="PANTHER" id="PTHR28006:SF1">
    <property type="entry name" value="MONOPOLIN COMPLEX SUBUNIT CSM1"/>
    <property type="match status" value="1"/>
</dbReference>
<dbReference type="InterPro" id="IPR040349">
    <property type="entry name" value="Csm1/Pcs1"/>
</dbReference>
<feature type="compositionally biased region" description="Basic and acidic residues" evidence="1">
    <location>
        <begin position="457"/>
        <end position="467"/>
    </location>
</feature>
<dbReference type="Pfam" id="PF12539">
    <property type="entry name" value="Csm1"/>
    <property type="match status" value="1"/>
</dbReference>
<feature type="region of interest" description="Disordered" evidence="1">
    <location>
        <begin position="149"/>
        <end position="352"/>
    </location>
</feature>
<organism evidence="3 4">
    <name type="scientific">Spizellomyces punctatus (strain DAOM BR117)</name>
    <dbReference type="NCBI Taxonomy" id="645134"/>
    <lineage>
        <taxon>Eukaryota</taxon>
        <taxon>Fungi</taxon>
        <taxon>Fungi incertae sedis</taxon>
        <taxon>Chytridiomycota</taxon>
        <taxon>Chytridiomycota incertae sedis</taxon>
        <taxon>Chytridiomycetes</taxon>
        <taxon>Spizellomycetales</taxon>
        <taxon>Spizellomycetaceae</taxon>
        <taxon>Spizellomyces</taxon>
    </lineage>
</organism>
<evidence type="ECO:0000313" key="4">
    <source>
        <dbReference type="Proteomes" id="UP000053201"/>
    </source>
</evidence>
<feature type="region of interest" description="Disordered" evidence="1">
    <location>
        <begin position="454"/>
        <end position="497"/>
    </location>
</feature>
<gene>
    <name evidence="3" type="ORF">SPPG_05241</name>
</gene>
<sequence>MTPDAKPTTMREQAGPIMLNRIRRSATFKKSGSPKARVHYTRTEINDLVIQLGDSVQDTQGGGDLEIDVIWKVSDMARGGAGRAAAEKTAKSQKKSLTVDDKENLSQKQKEKAAKRKTSLVSDIAHGKRKRVPAVTIENVVGSVIKPPKRVPKKTAAGAKAQPEEDDSDLNNDELVGVPIHSRIISNDSEDDLTASAPPPKKTKSGTARTNDEPSDVPSAISVDIPRKSNARSSQDNHKSDALGNKNQLPRENRKTPVVRQPPVRKSKAKKTVNRESRSSVAAQAADNNTETKSDAARRSSVEESDADMDINIRPEEAVSSDDGERVIVKGADVRRANENRNNGPKQREYMKPVVVEKKVDIPETNDYETLKAAFQELQDRYEALKNTGVKEAEERFEQYKKTAEARLKACEDYNERLKRDVERLREESQANTRVQKDLKKQLKTALADAAEAQEALARKEAEDTATKKAQQTKQQKEADAAAAGNASREEVDELQREVHELQQKEKTLLEQVDSLKKNATLLKSELQTAKQNITKLDQEAKSQGSQIQRLQQHDRYLITVERMVRIYEELTGVTIQSVEDVKRTVENETGENMKEQVVVYKCRQKGRGGVLDYNLMTPSDAPSSSSNSSNVMYTYQPILRNQHSSAADVPDWLQTPIEFEKDMCSMFFWRVCDYLQGQ</sequence>
<dbReference type="GeneID" id="27688633"/>
<name>A0A0L0HG27_SPIPD</name>
<dbReference type="VEuPathDB" id="FungiDB:SPPG_05241"/>
<dbReference type="InterPro" id="IPR038608">
    <property type="entry name" value="Csm1/Pcs1_C_sf"/>
</dbReference>
<dbReference type="InterPro" id="IPR020981">
    <property type="entry name" value="Csm1/Pcs1_C"/>
</dbReference>
<evidence type="ECO:0000313" key="3">
    <source>
        <dbReference type="EMBL" id="KNC99869.1"/>
    </source>
</evidence>
<feature type="region of interest" description="Disordered" evidence="1">
    <location>
        <begin position="83"/>
        <end position="129"/>
    </location>
</feature>
<feature type="compositionally biased region" description="Basic and acidic residues" evidence="1">
    <location>
        <begin position="97"/>
        <end position="112"/>
    </location>
</feature>
<dbReference type="CDD" id="cd23787">
    <property type="entry name" value="RWD_CSM1"/>
    <property type="match status" value="1"/>
</dbReference>
<dbReference type="PANTHER" id="PTHR28006">
    <property type="entry name" value="MONOPOLIN COMPLEX SUBUNIT CSM1"/>
    <property type="match status" value="1"/>
</dbReference>
<reference evidence="3 4" key="1">
    <citation type="submission" date="2009-08" db="EMBL/GenBank/DDBJ databases">
        <title>The Genome Sequence of Spizellomyces punctatus strain DAOM BR117.</title>
        <authorList>
            <consortium name="The Broad Institute Genome Sequencing Platform"/>
            <person name="Russ C."/>
            <person name="Cuomo C."/>
            <person name="Shea T."/>
            <person name="Young S.K."/>
            <person name="Zeng Q."/>
            <person name="Koehrsen M."/>
            <person name="Haas B."/>
            <person name="Borodovsky M."/>
            <person name="Guigo R."/>
            <person name="Alvarado L."/>
            <person name="Berlin A."/>
            <person name="Bochicchio J."/>
            <person name="Borenstein D."/>
            <person name="Chapman S."/>
            <person name="Chen Z."/>
            <person name="Engels R."/>
            <person name="Freedman E."/>
            <person name="Gellesch M."/>
            <person name="Goldberg J."/>
            <person name="Griggs A."/>
            <person name="Gujja S."/>
            <person name="Heiman D."/>
            <person name="Hepburn T."/>
            <person name="Howarth C."/>
            <person name="Jen D."/>
            <person name="Larson L."/>
            <person name="Lewis B."/>
            <person name="Mehta T."/>
            <person name="Park D."/>
            <person name="Pearson M."/>
            <person name="Roberts A."/>
            <person name="Saif S."/>
            <person name="Shenoy N."/>
            <person name="Sisk P."/>
            <person name="Stolte C."/>
            <person name="Sykes S."/>
            <person name="Thomson T."/>
            <person name="Walk T."/>
            <person name="White J."/>
            <person name="Yandava C."/>
            <person name="Burger G."/>
            <person name="Gray M.W."/>
            <person name="Holland P.W.H."/>
            <person name="King N."/>
            <person name="Lang F.B.F."/>
            <person name="Roger A.J."/>
            <person name="Ruiz-Trillo I."/>
            <person name="Lander E."/>
            <person name="Nusbaum C."/>
        </authorList>
    </citation>
    <scope>NUCLEOTIDE SEQUENCE [LARGE SCALE GENOMIC DNA]</scope>
    <source>
        <strain evidence="3 4">DAOM BR117</strain>
    </source>
</reference>